<dbReference type="GO" id="GO:0042602">
    <property type="term" value="F:riboflavin reductase (NADPH) activity"/>
    <property type="evidence" value="ECO:0007669"/>
    <property type="project" value="TreeGrafter"/>
</dbReference>
<dbReference type="InterPro" id="IPR012349">
    <property type="entry name" value="Split_barrel_FMN-bd"/>
</dbReference>
<dbReference type="InterPro" id="IPR050268">
    <property type="entry name" value="NADH-dep_flavin_reductase"/>
</dbReference>
<organism evidence="4">
    <name type="scientific">Streptomyces sp. FXJ8.012</name>
    <dbReference type="NCBI Taxonomy" id="937198"/>
    <lineage>
        <taxon>Bacteria</taxon>
        <taxon>Bacillati</taxon>
        <taxon>Actinomycetota</taxon>
        <taxon>Actinomycetes</taxon>
        <taxon>Kitasatosporales</taxon>
        <taxon>Streptomycetaceae</taxon>
        <taxon>Streptomyces</taxon>
    </lineage>
</organism>
<sequence>MNETSPLRADGGEWTAPRRSALTGGRQMRHRGRDNRRRTMIDRETFVELMSGVCAPVTVVTTATADGRPHGSTVSSFTSLSLDPPLASFALDRGSGLLPHLHQGARVGVNILAAHQHALAASFARRCPGTGSKFDGITWTTRAGLPHLPDSAGWTAGRVERHVPGGDHVLLVISVEEAHSTPAAPLVYLRRSFGTYSGLPAGG</sequence>
<dbReference type="SMART" id="SM00903">
    <property type="entry name" value="Flavin_Reduct"/>
    <property type="match status" value="1"/>
</dbReference>
<dbReference type="PANTHER" id="PTHR30466">
    <property type="entry name" value="FLAVIN REDUCTASE"/>
    <property type="match status" value="1"/>
</dbReference>
<evidence type="ECO:0000259" key="3">
    <source>
        <dbReference type="SMART" id="SM00903"/>
    </source>
</evidence>
<name>A0A0P0I9I9_9ACTN</name>
<feature type="compositionally biased region" description="Basic residues" evidence="2">
    <location>
        <begin position="27"/>
        <end position="36"/>
    </location>
</feature>
<evidence type="ECO:0000256" key="2">
    <source>
        <dbReference type="SAM" id="MobiDB-lite"/>
    </source>
</evidence>
<dbReference type="AlphaFoldDB" id="A0A0P0I9I9"/>
<dbReference type="EMBL" id="KR230087">
    <property type="protein sequence ID" value="ALK02245.1"/>
    <property type="molecule type" value="Genomic_DNA"/>
</dbReference>
<evidence type="ECO:0000256" key="1">
    <source>
        <dbReference type="ARBA" id="ARBA00023002"/>
    </source>
</evidence>
<evidence type="ECO:0000313" key="4">
    <source>
        <dbReference type="EMBL" id="ALK02245.1"/>
    </source>
</evidence>
<dbReference type="GO" id="GO:0010181">
    <property type="term" value="F:FMN binding"/>
    <property type="evidence" value="ECO:0007669"/>
    <property type="project" value="InterPro"/>
</dbReference>
<dbReference type="Gene3D" id="2.30.110.10">
    <property type="entry name" value="Electron Transport, Fmn-binding Protein, Chain A"/>
    <property type="match status" value="1"/>
</dbReference>
<dbReference type="Pfam" id="PF01613">
    <property type="entry name" value="Flavin_Reduct"/>
    <property type="match status" value="1"/>
</dbReference>
<accession>A0A0P0I9I9</accession>
<feature type="domain" description="Flavin reductase like" evidence="3">
    <location>
        <begin position="50"/>
        <end position="195"/>
    </location>
</feature>
<reference evidence="4" key="1">
    <citation type="submission" date="2015-04" db="EMBL/GenBank/DDBJ databases">
        <title>Activation and comparative analysis of cryptic xiamycin gene cluster from strict marine-derived Streptomyces sp. fxj 7.388.</title>
        <authorList>
            <person name="Yue C."/>
            <person name="Liu N."/>
            <person name="Lv Y."/>
            <person name="Liu M."/>
            <person name="Huang Y."/>
        </authorList>
    </citation>
    <scope>NUCLEOTIDE SEQUENCE</scope>
    <source>
        <strain evidence="4">FXJ8.012</strain>
    </source>
</reference>
<dbReference type="SUPFAM" id="SSF50475">
    <property type="entry name" value="FMN-binding split barrel"/>
    <property type="match status" value="1"/>
</dbReference>
<feature type="region of interest" description="Disordered" evidence="2">
    <location>
        <begin position="1"/>
        <end position="37"/>
    </location>
</feature>
<dbReference type="PANTHER" id="PTHR30466:SF1">
    <property type="entry name" value="FMN REDUCTASE (NADH) RUTF"/>
    <property type="match status" value="1"/>
</dbReference>
<dbReference type="InterPro" id="IPR002563">
    <property type="entry name" value="Flavin_Rdtase-like_dom"/>
</dbReference>
<protein>
    <submittedName>
        <fullName evidence="4">Putative flavin reductase domain FMN-binding protein</fullName>
    </submittedName>
</protein>
<keyword evidence="1" id="KW-0560">Oxidoreductase</keyword>
<proteinExistence type="predicted"/>